<keyword evidence="2" id="KW-0472">Membrane</keyword>
<dbReference type="OrthoDB" id="3062721at2759"/>
<keyword evidence="2" id="KW-1133">Transmembrane helix</keyword>
<protein>
    <submittedName>
        <fullName evidence="3">Uncharacterized protein</fullName>
    </submittedName>
</protein>
<keyword evidence="2" id="KW-0812">Transmembrane</keyword>
<accession>A0A067TR66</accession>
<sequence>MPRKTLDETTHDPQSAHLNEGNDSTSILIFVSAKALGSLGFAVSLLAIWFGWLLPASITGPTPPATPGELDITKPRLPSKHPRRSAPNGHVGPLPVPIRRASAPVDLTPILVPRSEEAQVTPRRVYFTDSPPSPIIRRNTMPEPKHNYAGQLLYQAILSSANVSPGSSTSTLPTQEPQATLECFDDGTPDSDSSLHSAKASLLKPSSRLQKLKLGFNKGHRPEPLDKQADQASIASTDTAASEKSARRASGSFVASFTLSRNRTAPDVTTESASPSPSRLSFARRMSPSRPATSPASAVPMSADVISPSFLSRKAQKRTSAPIPRTSPYGAPYFASPPLLLNTKNNNNYPAYLKGLPQFEDEVRSGSSQALDGDDAEPTRGRTSTIRRVNLNPAPRNIPKRRSASEDWTQRQTDDA</sequence>
<evidence type="ECO:0000313" key="4">
    <source>
        <dbReference type="Proteomes" id="UP000027222"/>
    </source>
</evidence>
<feature type="compositionally biased region" description="Low complexity" evidence="1">
    <location>
        <begin position="283"/>
        <end position="299"/>
    </location>
</feature>
<feature type="compositionally biased region" description="Basic and acidic residues" evidence="1">
    <location>
        <begin position="403"/>
        <end position="416"/>
    </location>
</feature>
<feature type="transmembrane region" description="Helical" evidence="2">
    <location>
        <begin position="27"/>
        <end position="54"/>
    </location>
</feature>
<feature type="region of interest" description="Disordered" evidence="1">
    <location>
        <begin position="363"/>
        <end position="416"/>
    </location>
</feature>
<reference evidence="4" key="1">
    <citation type="journal article" date="2014" name="Proc. Natl. Acad. Sci. U.S.A.">
        <title>Extensive sampling of basidiomycete genomes demonstrates inadequacy of the white-rot/brown-rot paradigm for wood decay fungi.</title>
        <authorList>
            <person name="Riley R."/>
            <person name="Salamov A.A."/>
            <person name="Brown D.W."/>
            <person name="Nagy L.G."/>
            <person name="Floudas D."/>
            <person name="Held B.W."/>
            <person name="Levasseur A."/>
            <person name="Lombard V."/>
            <person name="Morin E."/>
            <person name="Otillar R."/>
            <person name="Lindquist E.A."/>
            <person name="Sun H."/>
            <person name="LaButti K.M."/>
            <person name="Schmutz J."/>
            <person name="Jabbour D."/>
            <person name="Luo H."/>
            <person name="Baker S.E."/>
            <person name="Pisabarro A.G."/>
            <person name="Walton J.D."/>
            <person name="Blanchette R.A."/>
            <person name="Henrissat B."/>
            <person name="Martin F."/>
            <person name="Cullen D."/>
            <person name="Hibbett D.S."/>
            <person name="Grigoriev I.V."/>
        </authorList>
    </citation>
    <scope>NUCLEOTIDE SEQUENCE [LARGE SCALE GENOMIC DNA]</scope>
    <source>
        <strain evidence="4">CBS 339.88</strain>
    </source>
</reference>
<evidence type="ECO:0000313" key="3">
    <source>
        <dbReference type="EMBL" id="KDR85681.1"/>
    </source>
</evidence>
<dbReference type="EMBL" id="KL142367">
    <property type="protein sequence ID" value="KDR85681.1"/>
    <property type="molecule type" value="Genomic_DNA"/>
</dbReference>
<feature type="compositionally biased region" description="Polar residues" evidence="1">
    <location>
        <begin position="263"/>
        <end position="279"/>
    </location>
</feature>
<dbReference type="HOGENOM" id="CLU_650722_0_0_1"/>
<dbReference type="Proteomes" id="UP000027222">
    <property type="component" value="Unassembled WGS sequence"/>
</dbReference>
<dbReference type="AlphaFoldDB" id="A0A067TR66"/>
<keyword evidence="4" id="KW-1185">Reference proteome</keyword>
<name>A0A067TR66_GALM3</name>
<feature type="region of interest" description="Disordered" evidence="1">
    <location>
        <begin position="217"/>
        <end position="247"/>
    </location>
</feature>
<feature type="region of interest" description="Disordered" evidence="1">
    <location>
        <begin position="263"/>
        <end position="299"/>
    </location>
</feature>
<gene>
    <name evidence="3" type="ORF">GALMADRAFT_132345</name>
</gene>
<dbReference type="STRING" id="685588.A0A067TR66"/>
<evidence type="ECO:0000256" key="2">
    <source>
        <dbReference type="SAM" id="Phobius"/>
    </source>
</evidence>
<proteinExistence type="predicted"/>
<evidence type="ECO:0000256" key="1">
    <source>
        <dbReference type="SAM" id="MobiDB-lite"/>
    </source>
</evidence>
<feature type="compositionally biased region" description="Polar residues" evidence="1">
    <location>
        <begin position="230"/>
        <end position="242"/>
    </location>
</feature>
<organism evidence="3 4">
    <name type="scientific">Galerina marginata (strain CBS 339.88)</name>
    <dbReference type="NCBI Taxonomy" id="685588"/>
    <lineage>
        <taxon>Eukaryota</taxon>
        <taxon>Fungi</taxon>
        <taxon>Dikarya</taxon>
        <taxon>Basidiomycota</taxon>
        <taxon>Agaricomycotina</taxon>
        <taxon>Agaricomycetes</taxon>
        <taxon>Agaricomycetidae</taxon>
        <taxon>Agaricales</taxon>
        <taxon>Agaricineae</taxon>
        <taxon>Strophariaceae</taxon>
        <taxon>Galerina</taxon>
    </lineage>
</organism>
<feature type="region of interest" description="Disordered" evidence="1">
    <location>
        <begin position="62"/>
        <end position="96"/>
    </location>
</feature>
<feature type="compositionally biased region" description="Basic and acidic residues" evidence="1">
    <location>
        <begin position="220"/>
        <end position="229"/>
    </location>
</feature>